<evidence type="ECO:0000313" key="3">
    <source>
        <dbReference type="Proteomes" id="UP000199701"/>
    </source>
</evidence>
<reference evidence="2 3" key="1">
    <citation type="submission" date="2016-10" db="EMBL/GenBank/DDBJ databases">
        <authorList>
            <person name="de Groot N.N."/>
        </authorList>
    </citation>
    <scope>NUCLEOTIDE SEQUENCE [LARGE SCALE GENOMIC DNA]</scope>
    <source>
        <strain evidence="2 3">DSM 9179</strain>
    </source>
</reference>
<dbReference type="Gene3D" id="3.90.1200.10">
    <property type="match status" value="1"/>
</dbReference>
<dbReference type="Pfam" id="PF01636">
    <property type="entry name" value="APH"/>
    <property type="match status" value="1"/>
</dbReference>
<evidence type="ECO:0000259" key="1">
    <source>
        <dbReference type="Pfam" id="PF01636"/>
    </source>
</evidence>
<dbReference type="SUPFAM" id="SSF56112">
    <property type="entry name" value="Protein kinase-like (PK-like)"/>
    <property type="match status" value="1"/>
</dbReference>
<dbReference type="InterPro" id="IPR002575">
    <property type="entry name" value="Aminoglycoside_PTrfase"/>
</dbReference>
<organism evidence="2 3">
    <name type="scientific">[Clostridium] fimetarium</name>
    <dbReference type="NCBI Taxonomy" id="99656"/>
    <lineage>
        <taxon>Bacteria</taxon>
        <taxon>Bacillati</taxon>
        <taxon>Bacillota</taxon>
        <taxon>Clostridia</taxon>
        <taxon>Lachnospirales</taxon>
        <taxon>Lachnospiraceae</taxon>
    </lineage>
</organism>
<dbReference type="OrthoDB" id="9800774at2"/>
<feature type="domain" description="Aminoglycoside phosphotransferase" evidence="1">
    <location>
        <begin position="22"/>
        <end position="187"/>
    </location>
</feature>
<dbReference type="InterPro" id="IPR051678">
    <property type="entry name" value="AGP_Transferase"/>
</dbReference>
<proteinExistence type="predicted"/>
<dbReference type="STRING" id="99656.SAMN05421659_10970"/>
<dbReference type="InterPro" id="IPR011009">
    <property type="entry name" value="Kinase-like_dom_sf"/>
</dbReference>
<evidence type="ECO:0000313" key="2">
    <source>
        <dbReference type="EMBL" id="SEW30625.1"/>
    </source>
</evidence>
<sequence>MTKEKLLAQGNTAEIYIYSADKVIKLFRKNMPYVACESEYYITSNVYQSLKTCPKVYEQIDVDDRNGIVYERIVGKTLLNLMLLKMWKSKQMAKQMAQYHVDIQKEVTFELPSVHNKLKIDISAVVELEQKEKDVLYEYIDKLPRGNLLCHFDFHPGNIIMRDNQAVVIDWMTACRGDKLSDVARTGVMLKYADIPIKSKILKKIMRKFQNRICQEYLKEYISITGAQIAEIEKWEYPIMAARLREWVPKSEKQVLLKFVREYGKRA</sequence>
<dbReference type="EMBL" id="FOJI01000009">
    <property type="protein sequence ID" value="SEW30625.1"/>
    <property type="molecule type" value="Genomic_DNA"/>
</dbReference>
<dbReference type="GO" id="GO:0016740">
    <property type="term" value="F:transferase activity"/>
    <property type="evidence" value="ECO:0007669"/>
    <property type="project" value="UniProtKB-KW"/>
</dbReference>
<dbReference type="PANTHER" id="PTHR21310:SF40">
    <property type="entry name" value="AMINOGLYCOSIDE PHOSPHOTRANSFERASE DOMAIN-CONTAINING PROTEIN-RELATED"/>
    <property type="match status" value="1"/>
</dbReference>
<keyword evidence="3" id="KW-1185">Reference proteome</keyword>
<protein>
    <submittedName>
        <fullName evidence="2">Phosphotransferase enzyme family protein</fullName>
    </submittedName>
</protein>
<keyword evidence="2" id="KW-0808">Transferase</keyword>
<gene>
    <name evidence="2" type="ORF">SAMN05421659_10970</name>
</gene>
<dbReference type="Proteomes" id="UP000199701">
    <property type="component" value="Unassembled WGS sequence"/>
</dbReference>
<name>A0A1I0QTE6_9FIRM</name>
<dbReference type="RefSeq" id="WP_092454395.1">
    <property type="nucleotide sequence ID" value="NZ_FOJI01000009.1"/>
</dbReference>
<dbReference type="AlphaFoldDB" id="A0A1I0QTE6"/>
<accession>A0A1I0QTE6</accession>
<dbReference type="PANTHER" id="PTHR21310">
    <property type="entry name" value="AMINOGLYCOSIDE PHOSPHOTRANSFERASE-RELATED-RELATED"/>
    <property type="match status" value="1"/>
</dbReference>